<comment type="caution">
    <text evidence="2">The sequence shown here is derived from an EMBL/GenBank/DDBJ whole genome shotgun (WGS) entry which is preliminary data.</text>
</comment>
<feature type="domain" description="NERD" evidence="1">
    <location>
        <begin position="21"/>
        <end position="123"/>
    </location>
</feature>
<accession>A0ABP6FCN3</accession>
<organism evidence="2 3">
    <name type="scientific">Streptomyces lunalinharesii</name>
    <dbReference type="NCBI Taxonomy" id="333384"/>
    <lineage>
        <taxon>Bacteria</taxon>
        <taxon>Bacillati</taxon>
        <taxon>Actinomycetota</taxon>
        <taxon>Actinomycetes</taxon>
        <taxon>Kitasatosporales</taxon>
        <taxon>Streptomycetaceae</taxon>
        <taxon>Streptomyces</taxon>
    </lineage>
</organism>
<keyword evidence="3" id="KW-1185">Reference proteome</keyword>
<evidence type="ECO:0000313" key="3">
    <source>
        <dbReference type="Proteomes" id="UP001500994"/>
    </source>
</evidence>
<dbReference type="Pfam" id="PF08378">
    <property type="entry name" value="NERD"/>
    <property type="match status" value="1"/>
</dbReference>
<dbReference type="Proteomes" id="UP001500994">
    <property type="component" value="Unassembled WGS sequence"/>
</dbReference>
<sequence length="180" mass="20117">MLWVTRRAYRPGQLVRRWRQGAEGERRTARELHPLTRRGWIVLHDRALAGTRANLDHVVLDPAGRSALYLDTKFYRSGRHVGLRNGSLACGKFTYREAISTVRWEAQRAAVALGVPVTPIIVIHGARVPGGKFDANGITIINARHLRAELRARSGQPNSHVQQALAQRAEAALPRYTAVH</sequence>
<reference evidence="3" key="1">
    <citation type="journal article" date="2019" name="Int. J. Syst. Evol. Microbiol.">
        <title>The Global Catalogue of Microorganisms (GCM) 10K type strain sequencing project: providing services to taxonomists for standard genome sequencing and annotation.</title>
        <authorList>
            <consortium name="The Broad Institute Genomics Platform"/>
            <consortium name="The Broad Institute Genome Sequencing Center for Infectious Disease"/>
            <person name="Wu L."/>
            <person name="Ma J."/>
        </authorList>
    </citation>
    <scope>NUCLEOTIDE SEQUENCE [LARGE SCALE GENOMIC DNA]</scope>
    <source>
        <strain evidence="3">JCM 16374</strain>
    </source>
</reference>
<evidence type="ECO:0000313" key="2">
    <source>
        <dbReference type="EMBL" id="GAA2686992.1"/>
    </source>
</evidence>
<dbReference type="InterPro" id="IPR011528">
    <property type="entry name" value="NERD"/>
</dbReference>
<proteinExistence type="predicted"/>
<protein>
    <recommendedName>
        <fullName evidence="1">NERD domain-containing protein</fullName>
    </recommendedName>
</protein>
<gene>
    <name evidence="2" type="ORF">GCM10009864_70860</name>
</gene>
<evidence type="ECO:0000259" key="1">
    <source>
        <dbReference type="Pfam" id="PF08378"/>
    </source>
</evidence>
<dbReference type="EMBL" id="BAAARK010000040">
    <property type="protein sequence ID" value="GAA2686992.1"/>
    <property type="molecule type" value="Genomic_DNA"/>
</dbReference>
<name>A0ABP6FCN3_9ACTN</name>